<evidence type="ECO:0000256" key="1">
    <source>
        <dbReference type="ARBA" id="ARBA00003416"/>
    </source>
</evidence>
<evidence type="ECO:0000256" key="4">
    <source>
        <dbReference type="ARBA" id="ARBA00023172"/>
    </source>
</evidence>
<sequence>MNTILPFAIIFIAIIIILLIVYFLNKRQTKLLQLYNLELLKVNEYEILINQKRKENELLTTDNQNAKNENSALNKELTEIKQVVLLKSKEIEYLEQQNSDLQSGIDEEIAINKQNISEKQSLQKSNHHLEWQLQSLQAINETISSKLQSINEEFKTTRQLLSKTENLLAEQNARNNALQYQLAEQKQHFENLQAQNKIHFTQLAQDILDNKKQQITEHNAQNIQGILNPLKEDIVAFKQKVEETYDKESKERFTLEARVKDLIEHTNSISKEASNLANALKNQVKTQGNWGEVILENILELSGLSKDREYTLQPTIYNEEGKQLRPDVLVHLPDNRKIIIDSKVSLVAYDKWHNSDIAEIKNQGLKEHLRSVYTHIDLLSSKNYDNLESALDFTMLFIPIEPAYLLAIQSDVQLWQYAYQKRVLLISPTNLIACLKLMSDLWNREQQNKNAMEIVRRGELLYEKCVSFVYSMEDIGKHIEKAENSYKQAFNQLRDGNGSIISQSKILKSLGLKSLKKMPEN</sequence>
<dbReference type="Pfam" id="PF02646">
    <property type="entry name" value="RmuC"/>
    <property type="match status" value="1"/>
</dbReference>
<evidence type="ECO:0000313" key="7">
    <source>
        <dbReference type="EMBL" id="MDA3614418.1"/>
    </source>
</evidence>
<name>A0ABT4UHW2_9BACT</name>
<keyword evidence="8" id="KW-1185">Reference proteome</keyword>
<dbReference type="RefSeq" id="WP_407030746.1">
    <property type="nucleotide sequence ID" value="NZ_JAQGEF010000005.1"/>
</dbReference>
<feature type="transmembrane region" description="Helical" evidence="6">
    <location>
        <begin position="6"/>
        <end position="24"/>
    </location>
</feature>
<dbReference type="EMBL" id="JAQGEF010000005">
    <property type="protein sequence ID" value="MDA3614418.1"/>
    <property type="molecule type" value="Genomic_DNA"/>
</dbReference>
<evidence type="ECO:0000313" key="8">
    <source>
        <dbReference type="Proteomes" id="UP001210231"/>
    </source>
</evidence>
<accession>A0ABT4UHW2</accession>
<dbReference type="Proteomes" id="UP001210231">
    <property type="component" value="Unassembled WGS sequence"/>
</dbReference>
<keyword evidence="6" id="KW-0812">Transmembrane</keyword>
<evidence type="ECO:0000256" key="3">
    <source>
        <dbReference type="ARBA" id="ARBA00023054"/>
    </source>
</evidence>
<organism evidence="7 8">
    <name type="scientific">Polluticaenibacter yanchengensis</name>
    <dbReference type="NCBI Taxonomy" id="3014562"/>
    <lineage>
        <taxon>Bacteria</taxon>
        <taxon>Pseudomonadati</taxon>
        <taxon>Bacteroidota</taxon>
        <taxon>Chitinophagia</taxon>
        <taxon>Chitinophagales</taxon>
        <taxon>Chitinophagaceae</taxon>
        <taxon>Polluticaenibacter</taxon>
    </lineage>
</organism>
<dbReference type="PANTHER" id="PTHR30563:SF0">
    <property type="entry name" value="DNA RECOMBINATION PROTEIN RMUC"/>
    <property type="match status" value="1"/>
</dbReference>
<reference evidence="7 8" key="1">
    <citation type="submission" date="2022-12" db="EMBL/GenBank/DDBJ databases">
        <title>Chitinophagaceae gen. sp. nov., a new member of the family Chitinophagaceae, isolated from soil in a chemical factory.</title>
        <authorList>
            <person name="Ke Z."/>
        </authorList>
    </citation>
    <scope>NUCLEOTIDE SEQUENCE [LARGE SCALE GENOMIC DNA]</scope>
    <source>
        <strain evidence="7 8">LY-5</strain>
    </source>
</reference>
<evidence type="ECO:0000256" key="5">
    <source>
        <dbReference type="SAM" id="Coils"/>
    </source>
</evidence>
<gene>
    <name evidence="7" type="primary">rmuC</name>
    <name evidence="7" type="ORF">O3P16_06330</name>
</gene>
<feature type="coiled-coil region" evidence="5">
    <location>
        <begin position="133"/>
        <end position="195"/>
    </location>
</feature>
<comment type="similarity">
    <text evidence="2">Belongs to the RmuC family.</text>
</comment>
<proteinExistence type="inferred from homology"/>
<comment type="function">
    <text evidence="1">Involved in DNA recombination.</text>
</comment>
<evidence type="ECO:0000256" key="2">
    <source>
        <dbReference type="ARBA" id="ARBA00009840"/>
    </source>
</evidence>
<dbReference type="PANTHER" id="PTHR30563">
    <property type="entry name" value="DNA RECOMBINATION PROTEIN RMUC"/>
    <property type="match status" value="1"/>
</dbReference>
<keyword evidence="6" id="KW-0472">Membrane</keyword>
<comment type="caution">
    <text evidence="7">The sequence shown here is derived from an EMBL/GenBank/DDBJ whole genome shotgun (WGS) entry which is preliminary data.</text>
</comment>
<evidence type="ECO:0000256" key="6">
    <source>
        <dbReference type="SAM" id="Phobius"/>
    </source>
</evidence>
<protein>
    <submittedName>
        <fullName evidence="7">DNA recombination protein RmuC</fullName>
    </submittedName>
</protein>
<keyword evidence="4" id="KW-0233">DNA recombination</keyword>
<feature type="coiled-coil region" evidence="5">
    <location>
        <begin position="42"/>
        <end position="83"/>
    </location>
</feature>
<keyword evidence="6" id="KW-1133">Transmembrane helix</keyword>
<keyword evidence="3 5" id="KW-0175">Coiled coil</keyword>
<dbReference type="InterPro" id="IPR003798">
    <property type="entry name" value="DNA_recombination_RmuC"/>
</dbReference>